<dbReference type="PANTHER" id="PTHR42933">
    <property type="entry name" value="SLR6095 PROTEIN"/>
    <property type="match status" value="1"/>
</dbReference>
<dbReference type="Gene3D" id="3.40.50.150">
    <property type="entry name" value="Vaccinia Virus protein VP39"/>
    <property type="match status" value="1"/>
</dbReference>
<evidence type="ECO:0000256" key="6">
    <source>
        <dbReference type="ARBA" id="ARBA00047942"/>
    </source>
</evidence>
<evidence type="ECO:0000313" key="8">
    <source>
        <dbReference type="EMBL" id="MFD1045207.1"/>
    </source>
</evidence>
<dbReference type="SUPFAM" id="SSF53335">
    <property type="entry name" value="S-adenosyl-L-methionine-dependent methyltransferases"/>
    <property type="match status" value="1"/>
</dbReference>
<feature type="non-terminal residue" evidence="8">
    <location>
        <position position="1"/>
    </location>
</feature>
<dbReference type="GO" id="GO:0032259">
    <property type="term" value="P:methylation"/>
    <property type="evidence" value="ECO:0007669"/>
    <property type="project" value="UniProtKB-KW"/>
</dbReference>
<evidence type="ECO:0000256" key="1">
    <source>
        <dbReference type="ARBA" id="ARBA00011900"/>
    </source>
</evidence>
<feature type="domain" description="DNA methylase adenine-specific" evidence="7">
    <location>
        <begin position="117"/>
        <end position="216"/>
    </location>
</feature>
<keyword evidence="4" id="KW-0949">S-adenosyl-L-methionine</keyword>
<evidence type="ECO:0000259" key="7">
    <source>
        <dbReference type="Pfam" id="PF02384"/>
    </source>
</evidence>
<dbReference type="InterPro" id="IPR029063">
    <property type="entry name" value="SAM-dependent_MTases_sf"/>
</dbReference>
<sequence length="245" mass="27053">RLDVPLCVVATVAAAPLRDVRGADTAGMMLTWTVEEFFAYSKTVWKTVVRRRPETVSLLYPLMAWIFQEPSVELRRQAHEVAMAAVRAEEVDLVGGRDRCAVDVLGAVLTVLRPPSAATERGLFYTPPDIADLMVRLSDVEHIGLVEDPAMGTGGMFRAAAVAMREAGRDPRSIQWVGCDIDEMAVACATVNSMIWGLGEDILFYAGDILLTPDWKTIARERRDELRTLAADIERYQALFGLLEG</sequence>
<proteinExistence type="predicted"/>
<dbReference type="InterPro" id="IPR003356">
    <property type="entry name" value="DNA_methylase_A-5"/>
</dbReference>
<organism evidence="8 9">
    <name type="scientific">Kibdelosporangium lantanae</name>
    <dbReference type="NCBI Taxonomy" id="1497396"/>
    <lineage>
        <taxon>Bacteria</taxon>
        <taxon>Bacillati</taxon>
        <taxon>Actinomycetota</taxon>
        <taxon>Actinomycetes</taxon>
        <taxon>Pseudonocardiales</taxon>
        <taxon>Pseudonocardiaceae</taxon>
        <taxon>Kibdelosporangium</taxon>
    </lineage>
</organism>
<evidence type="ECO:0000256" key="5">
    <source>
        <dbReference type="ARBA" id="ARBA00022747"/>
    </source>
</evidence>
<dbReference type="PANTHER" id="PTHR42933:SF3">
    <property type="entry name" value="TYPE I RESTRICTION ENZYME MJAVIII METHYLASE SUBUNIT"/>
    <property type="match status" value="1"/>
</dbReference>
<dbReference type="Pfam" id="PF02384">
    <property type="entry name" value="N6_Mtase"/>
    <property type="match status" value="1"/>
</dbReference>
<gene>
    <name evidence="8" type="ORF">ACFQ1S_06185</name>
</gene>
<protein>
    <recommendedName>
        <fullName evidence="1">site-specific DNA-methyltransferase (adenine-specific)</fullName>
        <ecNumber evidence="1">2.1.1.72</ecNumber>
    </recommendedName>
</protein>
<dbReference type="Proteomes" id="UP001597045">
    <property type="component" value="Unassembled WGS sequence"/>
</dbReference>
<evidence type="ECO:0000256" key="2">
    <source>
        <dbReference type="ARBA" id="ARBA00022603"/>
    </source>
</evidence>
<dbReference type="EC" id="2.1.1.72" evidence="1"/>
<reference evidence="9" key="1">
    <citation type="journal article" date="2019" name="Int. J. Syst. Evol. Microbiol.">
        <title>The Global Catalogue of Microorganisms (GCM) 10K type strain sequencing project: providing services to taxonomists for standard genome sequencing and annotation.</title>
        <authorList>
            <consortium name="The Broad Institute Genomics Platform"/>
            <consortium name="The Broad Institute Genome Sequencing Center for Infectious Disease"/>
            <person name="Wu L."/>
            <person name="Ma J."/>
        </authorList>
    </citation>
    <scope>NUCLEOTIDE SEQUENCE [LARGE SCALE GENOMIC DNA]</scope>
    <source>
        <strain evidence="9">JCM 31486</strain>
    </source>
</reference>
<dbReference type="PRINTS" id="PR00507">
    <property type="entry name" value="N12N6MTFRASE"/>
</dbReference>
<name>A0ABW3M4J6_9PSEU</name>
<keyword evidence="9" id="KW-1185">Reference proteome</keyword>
<accession>A0ABW3M4J6</accession>
<evidence type="ECO:0000313" key="9">
    <source>
        <dbReference type="Proteomes" id="UP001597045"/>
    </source>
</evidence>
<comment type="catalytic activity">
    <reaction evidence="6">
        <text>a 2'-deoxyadenosine in DNA + S-adenosyl-L-methionine = an N(6)-methyl-2'-deoxyadenosine in DNA + S-adenosyl-L-homocysteine + H(+)</text>
        <dbReference type="Rhea" id="RHEA:15197"/>
        <dbReference type="Rhea" id="RHEA-COMP:12418"/>
        <dbReference type="Rhea" id="RHEA-COMP:12419"/>
        <dbReference type="ChEBI" id="CHEBI:15378"/>
        <dbReference type="ChEBI" id="CHEBI:57856"/>
        <dbReference type="ChEBI" id="CHEBI:59789"/>
        <dbReference type="ChEBI" id="CHEBI:90615"/>
        <dbReference type="ChEBI" id="CHEBI:90616"/>
        <dbReference type="EC" id="2.1.1.72"/>
    </reaction>
</comment>
<dbReference type="GO" id="GO:0008168">
    <property type="term" value="F:methyltransferase activity"/>
    <property type="evidence" value="ECO:0007669"/>
    <property type="project" value="UniProtKB-KW"/>
</dbReference>
<keyword evidence="5" id="KW-0680">Restriction system</keyword>
<dbReference type="InterPro" id="IPR051537">
    <property type="entry name" value="DNA_Adenine_Mtase"/>
</dbReference>
<comment type="caution">
    <text evidence="8">The sequence shown here is derived from an EMBL/GenBank/DDBJ whole genome shotgun (WGS) entry which is preliminary data.</text>
</comment>
<dbReference type="EMBL" id="JBHTIS010000233">
    <property type="protein sequence ID" value="MFD1045207.1"/>
    <property type="molecule type" value="Genomic_DNA"/>
</dbReference>
<evidence type="ECO:0000256" key="3">
    <source>
        <dbReference type="ARBA" id="ARBA00022679"/>
    </source>
</evidence>
<keyword evidence="2 8" id="KW-0489">Methyltransferase</keyword>
<evidence type="ECO:0000256" key="4">
    <source>
        <dbReference type="ARBA" id="ARBA00022691"/>
    </source>
</evidence>
<keyword evidence="3" id="KW-0808">Transferase</keyword>